<evidence type="ECO:0000313" key="3">
    <source>
        <dbReference type="Proteomes" id="UP001182556"/>
    </source>
</evidence>
<evidence type="ECO:0008006" key="4">
    <source>
        <dbReference type="Google" id="ProtNLM"/>
    </source>
</evidence>
<proteinExistence type="predicted"/>
<feature type="region of interest" description="Disordered" evidence="1">
    <location>
        <begin position="275"/>
        <end position="389"/>
    </location>
</feature>
<reference evidence="2" key="1">
    <citation type="submission" date="2023-02" db="EMBL/GenBank/DDBJ databases">
        <title>Identification and recombinant expression of a fungal hydrolase from Papiliotrema laurentii that hydrolyzes apple cutin and clears colloidal polyester polyurethane.</title>
        <authorList>
            <consortium name="DOE Joint Genome Institute"/>
            <person name="Roman V.A."/>
            <person name="Bojanowski C."/>
            <person name="Crable B.R."/>
            <person name="Wagner D.N."/>
            <person name="Hung C.S."/>
            <person name="Nadeau L.J."/>
            <person name="Schratz L."/>
            <person name="Haridas S."/>
            <person name="Pangilinan J."/>
            <person name="Lipzen A."/>
            <person name="Na H."/>
            <person name="Yan M."/>
            <person name="Ng V."/>
            <person name="Grigoriev I.V."/>
            <person name="Spatafora J.W."/>
            <person name="Barlow D."/>
            <person name="Biffinger J."/>
            <person name="Kelley-Loughnane N."/>
            <person name="Varaljay V.A."/>
            <person name="Crookes-Goodson W.J."/>
        </authorList>
    </citation>
    <scope>NUCLEOTIDE SEQUENCE</scope>
    <source>
        <strain evidence="2">5307AH</strain>
    </source>
</reference>
<name>A0AAD9FQP8_PAPLA</name>
<feature type="region of interest" description="Disordered" evidence="1">
    <location>
        <begin position="1"/>
        <end position="49"/>
    </location>
</feature>
<protein>
    <recommendedName>
        <fullName evidence="4">HIT domain-containing protein</fullName>
    </recommendedName>
</protein>
<evidence type="ECO:0000313" key="2">
    <source>
        <dbReference type="EMBL" id="KAK1924162.1"/>
    </source>
</evidence>
<gene>
    <name evidence="2" type="ORF">DB88DRAFT_489305</name>
</gene>
<accession>A0AAD9FQP8</accession>
<sequence>MSISASRDSGGGSGGVGNVMSPGSSTRAYHHYPQPTAGPSHSSSSRLRDARRYHAHPGCTLCSIVSALPDYRSPYDGATGGQGSDSAVSPTTHTSFLASQPSSPAVSPIYSATDTPRSDRPNGDGAVLVAGREVLYWDDEITVLRASGKERLCGDGRHLIVVLNRHVQSVYDLSPADIPLLSHVLDTSRRILTRSPVTPAEAEKGKEAGGVRVGFVGTLLRDPQSPHAHLHAHAMAGPIDTKLPGAGFYRRNVVFGNMNWWSIEDLRAEIRESTSNNRVKSGYSNGRQGLIDRVPDAGSVAGPPNALDEDIYSDTPPASARLHPRDASVTPRPADRKGKGRTSAPQDGAENHPPPRTRSFASTSSVGSVRGDEEGYVAVDLQAGTRSRD</sequence>
<dbReference type="InterPro" id="IPR036265">
    <property type="entry name" value="HIT-like_sf"/>
</dbReference>
<dbReference type="Pfam" id="PF11969">
    <property type="entry name" value="DcpS_C"/>
    <property type="match status" value="1"/>
</dbReference>
<dbReference type="Gene3D" id="3.30.428.10">
    <property type="entry name" value="HIT-like"/>
    <property type="match status" value="1"/>
</dbReference>
<keyword evidence="3" id="KW-1185">Reference proteome</keyword>
<dbReference type="AlphaFoldDB" id="A0AAD9FQP8"/>
<feature type="compositionally biased region" description="Polar residues" evidence="1">
    <location>
        <begin position="275"/>
        <end position="287"/>
    </location>
</feature>
<feature type="region of interest" description="Disordered" evidence="1">
    <location>
        <begin position="76"/>
        <end position="125"/>
    </location>
</feature>
<organism evidence="2 3">
    <name type="scientific">Papiliotrema laurentii</name>
    <name type="common">Cryptococcus laurentii</name>
    <dbReference type="NCBI Taxonomy" id="5418"/>
    <lineage>
        <taxon>Eukaryota</taxon>
        <taxon>Fungi</taxon>
        <taxon>Dikarya</taxon>
        <taxon>Basidiomycota</taxon>
        <taxon>Agaricomycotina</taxon>
        <taxon>Tremellomycetes</taxon>
        <taxon>Tremellales</taxon>
        <taxon>Rhynchogastremaceae</taxon>
        <taxon>Papiliotrema</taxon>
    </lineage>
</organism>
<evidence type="ECO:0000256" key="1">
    <source>
        <dbReference type="SAM" id="MobiDB-lite"/>
    </source>
</evidence>
<feature type="compositionally biased region" description="Polar residues" evidence="1">
    <location>
        <begin position="84"/>
        <end position="115"/>
    </location>
</feature>
<comment type="caution">
    <text evidence="2">The sequence shown here is derived from an EMBL/GenBank/DDBJ whole genome shotgun (WGS) entry which is preliminary data.</text>
</comment>
<dbReference type="SUPFAM" id="SSF54197">
    <property type="entry name" value="HIT-like"/>
    <property type="match status" value="1"/>
</dbReference>
<dbReference type="EMBL" id="JAODAN010000005">
    <property type="protein sequence ID" value="KAK1924162.1"/>
    <property type="molecule type" value="Genomic_DNA"/>
</dbReference>
<dbReference type="Proteomes" id="UP001182556">
    <property type="component" value="Unassembled WGS sequence"/>
</dbReference>